<evidence type="ECO:0000256" key="2">
    <source>
        <dbReference type="SAM" id="Phobius"/>
    </source>
</evidence>
<feature type="transmembrane region" description="Helical" evidence="2">
    <location>
        <begin position="96"/>
        <end position="116"/>
    </location>
</feature>
<keyword evidence="4" id="KW-1185">Reference proteome</keyword>
<evidence type="ECO:0008006" key="5">
    <source>
        <dbReference type="Google" id="ProtNLM"/>
    </source>
</evidence>
<feature type="compositionally biased region" description="Low complexity" evidence="1">
    <location>
        <begin position="215"/>
        <end position="226"/>
    </location>
</feature>
<gene>
    <name evidence="3" type="ORF">GCM10010151_71730</name>
</gene>
<evidence type="ECO:0000313" key="4">
    <source>
        <dbReference type="Proteomes" id="UP001501822"/>
    </source>
</evidence>
<feature type="region of interest" description="Disordered" evidence="1">
    <location>
        <begin position="182"/>
        <end position="274"/>
    </location>
</feature>
<accession>A0ABN0XS18</accession>
<sequence length="274" mass="30305">MRGVRCHPLFPHPANRVPSWVPHADGNAAPTATRSRQHGDGNVRWRRSRRLLDPDDIDRLVERIDAEGVELKQVVAANDRAAEPRRRPRRWTGRRLALAAGAVAAAVGTMIAVPALTENRSAEANAAERAPDGSIAVHLVEFTHPERVEQKLRAFGIPAKVDFLPFGTQCKGREFDGDFWMTDKPVRGPRRRHRRLIPGRPQWRSAPGSRRVFRSAPIPAPSLSSPGRRGRVFPRRTSPRPWSSPGAGRRSAPDRVDVPVGDRAAQCPIGSTPP</sequence>
<comment type="caution">
    <text evidence="3">The sequence shown here is derived from an EMBL/GenBank/DDBJ whole genome shotgun (WGS) entry which is preliminary data.</text>
</comment>
<protein>
    <recommendedName>
        <fullName evidence="5">PASTA domain-containing protein</fullName>
    </recommendedName>
</protein>
<reference evidence="3 4" key="1">
    <citation type="journal article" date="2019" name="Int. J. Syst. Evol. Microbiol.">
        <title>The Global Catalogue of Microorganisms (GCM) 10K type strain sequencing project: providing services to taxonomists for standard genome sequencing and annotation.</title>
        <authorList>
            <consortium name="The Broad Institute Genomics Platform"/>
            <consortium name="The Broad Institute Genome Sequencing Center for Infectious Disease"/>
            <person name="Wu L."/>
            <person name="Ma J."/>
        </authorList>
    </citation>
    <scope>NUCLEOTIDE SEQUENCE [LARGE SCALE GENOMIC DNA]</scope>
    <source>
        <strain evidence="3 4">JCM 3146</strain>
    </source>
</reference>
<proteinExistence type="predicted"/>
<keyword evidence="2" id="KW-0812">Transmembrane</keyword>
<name>A0ABN0XS18_9ACTN</name>
<organism evidence="3 4">
    <name type="scientific">Actinoallomurus spadix</name>
    <dbReference type="NCBI Taxonomy" id="79912"/>
    <lineage>
        <taxon>Bacteria</taxon>
        <taxon>Bacillati</taxon>
        <taxon>Actinomycetota</taxon>
        <taxon>Actinomycetes</taxon>
        <taxon>Streptosporangiales</taxon>
        <taxon>Thermomonosporaceae</taxon>
        <taxon>Actinoallomurus</taxon>
    </lineage>
</organism>
<feature type="region of interest" description="Disordered" evidence="1">
    <location>
        <begin position="19"/>
        <end position="42"/>
    </location>
</feature>
<dbReference type="EMBL" id="BAAABM010000070">
    <property type="protein sequence ID" value="GAA0371424.1"/>
    <property type="molecule type" value="Genomic_DNA"/>
</dbReference>
<dbReference type="Proteomes" id="UP001501822">
    <property type="component" value="Unassembled WGS sequence"/>
</dbReference>
<evidence type="ECO:0000256" key="1">
    <source>
        <dbReference type="SAM" id="MobiDB-lite"/>
    </source>
</evidence>
<keyword evidence="2" id="KW-0472">Membrane</keyword>
<feature type="compositionally biased region" description="Basic residues" evidence="1">
    <location>
        <begin position="228"/>
        <end position="238"/>
    </location>
</feature>
<keyword evidence="2" id="KW-1133">Transmembrane helix</keyword>
<feature type="compositionally biased region" description="Basic residues" evidence="1">
    <location>
        <begin position="187"/>
        <end position="197"/>
    </location>
</feature>
<evidence type="ECO:0000313" key="3">
    <source>
        <dbReference type="EMBL" id="GAA0371424.1"/>
    </source>
</evidence>